<organism evidence="3 4">
    <name type="scientific">Enhygromyxa salina</name>
    <dbReference type="NCBI Taxonomy" id="215803"/>
    <lineage>
        <taxon>Bacteria</taxon>
        <taxon>Pseudomonadati</taxon>
        <taxon>Myxococcota</taxon>
        <taxon>Polyangia</taxon>
        <taxon>Nannocystales</taxon>
        <taxon>Nannocystaceae</taxon>
        <taxon>Enhygromyxa</taxon>
    </lineage>
</organism>
<dbReference type="Pfam" id="PF01575">
    <property type="entry name" value="MaoC_dehydratas"/>
    <property type="match status" value="1"/>
</dbReference>
<evidence type="ECO:0000313" key="3">
    <source>
        <dbReference type="EMBL" id="PRP90388.1"/>
    </source>
</evidence>
<gene>
    <name evidence="3" type="ORF">ENSA7_82730</name>
</gene>
<reference evidence="3 4" key="1">
    <citation type="submission" date="2018-03" db="EMBL/GenBank/DDBJ databases">
        <title>Draft Genome Sequences of the Obligatory Marine Myxobacteria Enhygromyxa salina SWB007.</title>
        <authorList>
            <person name="Poehlein A."/>
            <person name="Moghaddam J.A."/>
            <person name="Harms H."/>
            <person name="Alanjari M."/>
            <person name="Koenig G.M."/>
            <person name="Daniel R."/>
            <person name="Schaeberle T.F."/>
        </authorList>
    </citation>
    <scope>NUCLEOTIDE SEQUENCE [LARGE SCALE GENOMIC DNA]</scope>
    <source>
        <strain evidence="3 4">SWB007</strain>
    </source>
</reference>
<dbReference type="Gene3D" id="3.10.129.10">
    <property type="entry name" value="Hotdog Thioesterase"/>
    <property type="match status" value="1"/>
</dbReference>
<dbReference type="OrthoDB" id="6703795at2"/>
<proteinExistence type="predicted"/>
<sequence>MPLPTKHIRSQGSVIASIGATALTALRRSVTGAGPESLPELPSPELHQTLSPRPRELIRDYVRFCGGDPSSYKHTVPPHLWPQWGFPLAAKTLEQIPYPLFKVLNGGCRVEVNGTLANDEPLEVSARLVSIDENERRAVLEHQVVTGTAANPRAIVATMYAIVPLGGGSKRSGQSKPQPERVPLDAEELARWKLAPNAGLAFAMLTGDFNPVHWLPPYARAFGFRNTILHGFASMAMAWERLVRSRYGGSPTAIRCVDVKFTKPLTLPAKVGLYLQADEPGEPGEPERDQTQDRIWVAAAPGASPYLAGTVRGARPATQSTRS</sequence>
<dbReference type="AlphaFoldDB" id="A0A2S9XC08"/>
<evidence type="ECO:0000256" key="1">
    <source>
        <dbReference type="SAM" id="MobiDB-lite"/>
    </source>
</evidence>
<accession>A0A2S9XC08</accession>
<feature type="region of interest" description="Disordered" evidence="1">
    <location>
        <begin position="31"/>
        <end position="52"/>
    </location>
</feature>
<dbReference type="InterPro" id="IPR029069">
    <property type="entry name" value="HotDog_dom_sf"/>
</dbReference>
<feature type="compositionally biased region" description="Low complexity" evidence="1">
    <location>
        <begin position="35"/>
        <end position="46"/>
    </location>
</feature>
<dbReference type="InterPro" id="IPR002539">
    <property type="entry name" value="MaoC-like_dom"/>
</dbReference>
<feature type="domain" description="MaoC-like" evidence="2">
    <location>
        <begin position="194"/>
        <end position="276"/>
    </location>
</feature>
<dbReference type="PANTHER" id="PTHR43841:SF1">
    <property type="entry name" value="3-HYDROXYACYL-THIOESTER DEHYDRATASE X"/>
    <property type="match status" value="1"/>
</dbReference>
<protein>
    <submittedName>
        <fullName evidence="3">MaoC like domain protein</fullName>
    </submittedName>
</protein>
<dbReference type="Proteomes" id="UP000238823">
    <property type="component" value="Unassembled WGS sequence"/>
</dbReference>
<dbReference type="EMBL" id="PVNL01000192">
    <property type="protein sequence ID" value="PRP90388.1"/>
    <property type="molecule type" value="Genomic_DNA"/>
</dbReference>
<dbReference type="RefSeq" id="WP_106095007.1">
    <property type="nucleotide sequence ID" value="NZ_PVNL01000192.1"/>
</dbReference>
<dbReference type="PANTHER" id="PTHR43841">
    <property type="entry name" value="3-HYDROXYACYL-THIOESTER DEHYDRATASE HTDX-RELATED"/>
    <property type="match status" value="1"/>
</dbReference>
<dbReference type="SUPFAM" id="SSF54637">
    <property type="entry name" value="Thioesterase/thiol ester dehydrase-isomerase"/>
    <property type="match status" value="2"/>
</dbReference>
<comment type="caution">
    <text evidence="3">The sequence shown here is derived from an EMBL/GenBank/DDBJ whole genome shotgun (WGS) entry which is preliminary data.</text>
</comment>
<dbReference type="CDD" id="cd03441">
    <property type="entry name" value="R_hydratase_like"/>
    <property type="match status" value="1"/>
</dbReference>
<evidence type="ECO:0000313" key="4">
    <source>
        <dbReference type="Proteomes" id="UP000238823"/>
    </source>
</evidence>
<name>A0A2S9XC08_9BACT</name>
<evidence type="ECO:0000259" key="2">
    <source>
        <dbReference type="Pfam" id="PF01575"/>
    </source>
</evidence>